<gene>
    <name evidence="2" type="ORF">AUP69_02825</name>
</gene>
<evidence type="ECO:0000259" key="1">
    <source>
        <dbReference type="PROSITE" id="PS51384"/>
    </source>
</evidence>
<comment type="caution">
    <text evidence="2">The sequence shown here is derived from an EMBL/GenBank/DDBJ whole genome shotgun (WGS) entry which is preliminary data.</text>
</comment>
<dbReference type="Proteomes" id="UP000186091">
    <property type="component" value="Unassembled WGS sequence"/>
</dbReference>
<dbReference type="InterPro" id="IPR007037">
    <property type="entry name" value="SIP_rossman_dom"/>
</dbReference>
<dbReference type="AlphaFoldDB" id="A0AB36IKE6"/>
<dbReference type="CDD" id="cd06193">
    <property type="entry name" value="siderophore_interacting"/>
    <property type="match status" value="1"/>
</dbReference>
<dbReference type="PROSITE" id="PS51384">
    <property type="entry name" value="FAD_FR"/>
    <property type="match status" value="1"/>
</dbReference>
<feature type="domain" description="FAD-binding FR-type" evidence="1">
    <location>
        <begin position="15"/>
        <end position="123"/>
    </location>
</feature>
<dbReference type="InterPro" id="IPR013113">
    <property type="entry name" value="SIP_FAD-bd"/>
</dbReference>
<evidence type="ECO:0000313" key="3">
    <source>
        <dbReference type="Proteomes" id="UP000186091"/>
    </source>
</evidence>
<protein>
    <submittedName>
        <fullName evidence="2">NADPH-dependent ferric siderophore reductase</fullName>
    </submittedName>
</protein>
<dbReference type="InterPro" id="IPR017938">
    <property type="entry name" value="Riboflavin_synthase-like_b-brl"/>
</dbReference>
<dbReference type="EMBL" id="LOQT01000011">
    <property type="protein sequence ID" value="OKX84167.1"/>
    <property type="molecule type" value="Genomic_DNA"/>
</dbReference>
<dbReference type="Gene3D" id="2.40.30.10">
    <property type="entry name" value="Translation factors"/>
    <property type="match status" value="1"/>
</dbReference>
<dbReference type="GO" id="GO:0016491">
    <property type="term" value="F:oxidoreductase activity"/>
    <property type="evidence" value="ECO:0007669"/>
    <property type="project" value="InterPro"/>
</dbReference>
<dbReference type="SUPFAM" id="SSF63380">
    <property type="entry name" value="Riboflavin synthase domain-like"/>
    <property type="match status" value="1"/>
</dbReference>
<evidence type="ECO:0000313" key="2">
    <source>
        <dbReference type="EMBL" id="OKX84167.1"/>
    </source>
</evidence>
<proteinExistence type="predicted"/>
<dbReference type="PANTHER" id="PTHR30157:SF0">
    <property type="entry name" value="NADPH-DEPENDENT FERRIC-CHELATE REDUCTASE"/>
    <property type="match status" value="1"/>
</dbReference>
<dbReference type="PANTHER" id="PTHR30157">
    <property type="entry name" value="FERRIC REDUCTASE, NADPH-DEPENDENT"/>
    <property type="match status" value="1"/>
</dbReference>
<dbReference type="InterPro" id="IPR017927">
    <property type="entry name" value="FAD-bd_FR_type"/>
</dbReference>
<sequence>MGKGFTGAILTVMGVKSHIATTTGKTVINDRMVTIHFHSETLLNTEGEVPGDWPRLWFPHESRPGKLYQRAYTLTNVDADAGTFDLAFVLHEPLGPASAWATRCEAGESLEVMRYPGIPFAIPDPAPRGFLFLGDLTSYPAICSILETLDGEIPATAYLIAHDPLDYTFDFPQGEHITAQWISNEQSFIDHIANTDYTDFYTWIGAESSETRAAKKHLQTHAGMPNTHMNAQGYWNKGRAMGKSN</sequence>
<dbReference type="Pfam" id="PF08021">
    <property type="entry name" value="FAD_binding_9"/>
    <property type="match status" value="1"/>
</dbReference>
<dbReference type="Gene3D" id="3.40.50.80">
    <property type="entry name" value="Nucleotide-binding domain of ferredoxin-NADP reductase (FNR) module"/>
    <property type="match status" value="1"/>
</dbReference>
<dbReference type="RefSeq" id="WP_003856234.1">
    <property type="nucleotide sequence ID" value="NZ_JAAOYN010000001.1"/>
</dbReference>
<dbReference type="InterPro" id="IPR039374">
    <property type="entry name" value="SIP_fam"/>
</dbReference>
<dbReference type="Pfam" id="PF04954">
    <property type="entry name" value="SIP"/>
    <property type="match status" value="1"/>
</dbReference>
<dbReference type="InterPro" id="IPR039261">
    <property type="entry name" value="FNR_nucleotide-bd"/>
</dbReference>
<accession>A0AB36IKE6</accession>
<name>A0AB36IKE6_CORGT</name>
<organism evidence="2 3">
    <name type="scientific">Corynebacterium glutamicum</name>
    <name type="common">Brevibacterium saccharolyticum</name>
    <dbReference type="NCBI Taxonomy" id="1718"/>
    <lineage>
        <taxon>Bacteria</taxon>
        <taxon>Bacillati</taxon>
        <taxon>Actinomycetota</taxon>
        <taxon>Actinomycetes</taxon>
        <taxon>Mycobacteriales</taxon>
        <taxon>Corynebacteriaceae</taxon>
        <taxon>Corynebacterium</taxon>
    </lineage>
</organism>
<reference evidence="2 3" key="1">
    <citation type="submission" date="2015-12" db="EMBL/GenBank/DDBJ databases">
        <title>Genome sequence of Corynebacterium AS 1.542.</title>
        <authorList>
            <person name="Yang J."/>
            <person name="Yang S."/>
        </authorList>
    </citation>
    <scope>NUCLEOTIDE SEQUENCE [LARGE SCALE GENOMIC DNA]</scope>
    <source>
        <strain evidence="2 3">AS 1.542</strain>
    </source>
</reference>